<accession>A0A1S1QQ34</accession>
<protein>
    <submittedName>
        <fullName evidence="1">Uncharacterized protein</fullName>
    </submittedName>
</protein>
<name>A0A1S1QQ34_9ACTN</name>
<comment type="caution">
    <text evidence="1">The sequence shown here is derived from an EMBL/GenBank/DDBJ whole genome shotgun (WGS) entry which is preliminary data.</text>
</comment>
<sequence length="144" mass="15503">MRRSIRWGKSWVGGPGVLWRSLGVDQILGLGGEPLVKILSEELGQRRVQIRRGDATVDDPEPVKHHLVELPFHRGGCRAVEGMAVLAERENLVQDAIEVAPFSFTQGEGLAGAGQGAVFVELGELWRPQELASPVGPHPEGATG</sequence>
<dbReference type="AlphaFoldDB" id="A0A1S1QQ34"/>
<dbReference type="RefSeq" id="WP_071084531.1">
    <property type="nucleotide sequence ID" value="NZ_MBLM01000114.1"/>
</dbReference>
<evidence type="ECO:0000313" key="2">
    <source>
        <dbReference type="Proteomes" id="UP000179627"/>
    </source>
</evidence>
<dbReference type="EMBL" id="MBLM01000114">
    <property type="protein sequence ID" value="OHV36848.1"/>
    <property type="molecule type" value="Genomic_DNA"/>
</dbReference>
<dbReference type="Proteomes" id="UP000179627">
    <property type="component" value="Unassembled WGS sequence"/>
</dbReference>
<gene>
    <name evidence="1" type="ORF">CC117_16860</name>
</gene>
<organism evidence="1 2">
    <name type="scientific">Parafrankia colletiae</name>
    <dbReference type="NCBI Taxonomy" id="573497"/>
    <lineage>
        <taxon>Bacteria</taxon>
        <taxon>Bacillati</taxon>
        <taxon>Actinomycetota</taxon>
        <taxon>Actinomycetes</taxon>
        <taxon>Frankiales</taxon>
        <taxon>Frankiaceae</taxon>
        <taxon>Parafrankia</taxon>
    </lineage>
</organism>
<keyword evidence="2" id="KW-1185">Reference proteome</keyword>
<proteinExistence type="predicted"/>
<evidence type="ECO:0000313" key="1">
    <source>
        <dbReference type="EMBL" id="OHV36848.1"/>
    </source>
</evidence>
<reference evidence="2" key="1">
    <citation type="submission" date="2016-07" db="EMBL/GenBank/DDBJ databases">
        <title>Sequence Frankia sp. strain CcI1.17.</title>
        <authorList>
            <person name="Ghodhbane-Gtari F."/>
            <person name="Swanson E."/>
            <person name="Gueddou A."/>
            <person name="Morris K."/>
            <person name="Hezbri K."/>
            <person name="Ktari A."/>
            <person name="Nouioui I."/>
            <person name="Abebe-Akele F."/>
            <person name="Simpson S."/>
            <person name="Thomas K."/>
            <person name="Gtari M."/>
            <person name="Tisa L.S."/>
            <person name="Hurst S."/>
        </authorList>
    </citation>
    <scope>NUCLEOTIDE SEQUENCE [LARGE SCALE GENOMIC DNA]</scope>
    <source>
        <strain evidence="2">Cc1.17</strain>
    </source>
</reference>